<feature type="compositionally biased region" description="Basic and acidic residues" evidence="1">
    <location>
        <begin position="93"/>
        <end position="113"/>
    </location>
</feature>
<dbReference type="AlphaFoldDB" id="A0A251T7L9"/>
<proteinExistence type="predicted"/>
<reference evidence="3" key="2">
    <citation type="submission" date="2017-02" db="EMBL/GenBank/DDBJ databases">
        <title>Sunflower complete genome.</title>
        <authorList>
            <person name="Langlade N."/>
            <person name="Munos S."/>
        </authorList>
    </citation>
    <scope>NUCLEOTIDE SEQUENCE [LARGE SCALE GENOMIC DNA]</scope>
    <source>
        <tissue evidence="3">Leaves</tissue>
    </source>
</reference>
<dbReference type="Gramene" id="mRNA:HanXRQr2_Chr11g0467961">
    <property type="protein sequence ID" value="mRNA:HanXRQr2_Chr11g0467961"/>
    <property type="gene ID" value="HanXRQr2_Chr11g0467961"/>
</dbReference>
<gene>
    <name evidence="3" type="ORF">HannXRQ_Chr11g0321641</name>
    <name evidence="2" type="ORF">HanXRQr2_Chr11g0467961</name>
</gene>
<organism evidence="3 4">
    <name type="scientific">Helianthus annuus</name>
    <name type="common">Common sunflower</name>
    <dbReference type="NCBI Taxonomy" id="4232"/>
    <lineage>
        <taxon>Eukaryota</taxon>
        <taxon>Viridiplantae</taxon>
        <taxon>Streptophyta</taxon>
        <taxon>Embryophyta</taxon>
        <taxon>Tracheophyta</taxon>
        <taxon>Spermatophyta</taxon>
        <taxon>Magnoliopsida</taxon>
        <taxon>eudicotyledons</taxon>
        <taxon>Gunneridae</taxon>
        <taxon>Pentapetalae</taxon>
        <taxon>asterids</taxon>
        <taxon>campanulids</taxon>
        <taxon>Asterales</taxon>
        <taxon>Asteraceae</taxon>
        <taxon>Asteroideae</taxon>
        <taxon>Heliantheae alliance</taxon>
        <taxon>Heliantheae</taxon>
        <taxon>Helianthus</taxon>
    </lineage>
</organism>
<keyword evidence="4" id="KW-1185">Reference proteome</keyword>
<evidence type="ECO:0000313" key="2">
    <source>
        <dbReference type="EMBL" id="KAF5780080.1"/>
    </source>
</evidence>
<evidence type="ECO:0000313" key="4">
    <source>
        <dbReference type="Proteomes" id="UP000215914"/>
    </source>
</evidence>
<evidence type="ECO:0000313" key="3">
    <source>
        <dbReference type="EMBL" id="OTG06652.1"/>
    </source>
</evidence>
<feature type="region of interest" description="Disordered" evidence="1">
    <location>
        <begin position="85"/>
        <end position="139"/>
    </location>
</feature>
<name>A0A251T7L9_HELAN</name>
<dbReference type="InParanoid" id="A0A251T7L9"/>
<accession>A0A251T7L9</accession>
<dbReference type="EMBL" id="MNCJ02000326">
    <property type="protein sequence ID" value="KAF5780080.1"/>
    <property type="molecule type" value="Genomic_DNA"/>
</dbReference>
<reference evidence="2 4" key="1">
    <citation type="journal article" date="2017" name="Nature">
        <title>The sunflower genome provides insights into oil metabolism, flowering and Asterid evolution.</title>
        <authorList>
            <person name="Badouin H."/>
            <person name="Gouzy J."/>
            <person name="Grassa C.J."/>
            <person name="Murat F."/>
            <person name="Staton S.E."/>
            <person name="Cottret L."/>
            <person name="Lelandais-Briere C."/>
            <person name="Owens G.L."/>
            <person name="Carrere S."/>
            <person name="Mayjonade B."/>
            <person name="Legrand L."/>
            <person name="Gill N."/>
            <person name="Kane N.C."/>
            <person name="Bowers J.E."/>
            <person name="Hubner S."/>
            <person name="Bellec A."/>
            <person name="Berard A."/>
            <person name="Berges H."/>
            <person name="Blanchet N."/>
            <person name="Boniface M.C."/>
            <person name="Brunel D."/>
            <person name="Catrice O."/>
            <person name="Chaidir N."/>
            <person name="Claudel C."/>
            <person name="Donnadieu C."/>
            <person name="Faraut T."/>
            <person name="Fievet G."/>
            <person name="Helmstetter N."/>
            <person name="King M."/>
            <person name="Knapp S.J."/>
            <person name="Lai Z."/>
            <person name="Le Paslier M.C."/>
            <person name="Lippi Y."/>
            <person name="Lorenzon L."/>
            <person name="Mandel J.R."/>
            <person name="Marage G."/>
            <person name="Marchand G."/>
            <person name="Marquand E."/>
            <person name="Bret-Mestries E."/>
            <person name="Morien E."/>
            <person name="Nambeesan S."/>
            <person name="Nguyen T."/>
            <person name="Pegot-Espagnet P."/>
            <person name="Pouilly N."/>
            <person name="Raftis F."/>
            <person name="Sallet E."/>
            <person name="Schiex T."/>
            <person name="Thomas J."/>
            <person name="Vandecasteele C."/>
            <person name="Vares D."/>
            <person name="Vear F."/>
            <person name="Vautrin S."/>
            <person name="Crespi M."/>
            <person name="Mangin B."/>
            <person name="Burke J.M."/>
            <person name="Salse J."/>
            <person name="Munos S."/>
            <person name="Vincourt P."/>
            <person name="Rieseberg L.H."/>
            <person name="Langlade N.B."/>
        </authorList>
    </citation>
    <scope>NUCLEOTIDE SEQUENCE [LARGE SCALE GENOMIC DNA]</scope>
    <source>
        <strain evidence="4">cv. SF193</strain>
        <tissue evidence="2">Leaves</tissue>
    </source>
</reference>
<dbReference type="Proteomes" id="UP000215914">
    <property type="component" value="Chromosome 11"/>
</dbReference>
<dbReference type="EMBL" id="CM007900">
    <property type="protein sequence ID" value="OTG06652.1"/>
    <property type="molecule type" value="Genomic_DNA"/>
</dbReference>
<protein>
    <submittedName>
        <fullName evidence="3">Uncharacterized protein</fullName>
    </submittedName>
</protein>
<sequence length="176" mass="19113">MATALASGIDDLWPPDMSKSSAVEERSLTVQRISEDNLVSGIPSVISGMSHGLRWIVYETLESKKAPTDVSNSCPPFLFVSLERVQSTSSNPKPDKASRQMDKKFVKNQDSKKVPVGPKGQPSKRNNRKGEKPMRIPQITEPCSGSRLPIISICRNAACKGVKSLLPCCTVLGGVF</sequence>
<evidence type="ECO:0000256" key="1">
    <source>
        <dbReference type="SAM" id="MobiDB-lite"/>
    </source>
</evidence>
<reference evidence="2" key="3">
    <citation type="submission" date="2020-06" db="EMBL/GenBank/DDBJ databases">
        <title>Helianthus annuus Genome sequencing and assembly Release 2.</title>
        <authorList>
            <person name="Gouzy J."/>
            <person name="Langlade N."/>
            <person name="Munos S."/>
        </authorList>
    </citation>
    <scope>NUCLEOTIDE SEQUENCE</scope>
    <source>
        <tissue evidence="2">Leaves</tissue>
    </source>
</reference>